<dbReference type="Gene3D" id="3.90.1150.10">
    <property type="entry name" value="Aspartate Aminotransferase, domain 1"/>
    <property type="match status" value="1"/>
</dbReference>
<evidence type="ECO:0000256" key="4">
    <source>
        <dbReference type="ARBA" id="ARBA00012618"/>
    </source>
</evidence>
<dbReference type="InterPro" id="IPR015813">
    <property type="entry name" value="Pyrv/PenolPyrv_kinase-like_dom"/>
</dbReference>
<dbReference type="GO" id="GO:0030170">
    <property type="term" value="F:pyridoxal phosphate binding"/>
    <property type="evidence" value="ECO:0007669"/>
    <property type="project" value="InterPro"/>
</dbReference>
<comment type="similarity">
    <text evidence="2">Belongs to the PanB family.</text>
</comment>
<dbReference type="SUPFAM" id="SSF53383">
    <property type="entry name" value="PLP-dependent transferases"/>
    <property type="match status" value="1"/>
</dbReference>
<dbReference type="GO" id="GO:0008483">
    <property type="term" value="F:transaminase activity"/>
    <property type="evidence" value="ECO:0007669"/>
    <property type="project" value="InterPro"/>
</dbReference>
<dbReference type="CDD" id="cd11648">
    <property type="entry name" value="RsmI"/>
    <property type="match status" value="1"/>
</dbReference>
<dbReference type="InterPro" id="IPR003700">
    <property type="entry name" value="Pantoate_hydroxy_MeTrfase"/>
</dbReference>
<dbReference type="NCBIfam" id="TIGR00222">
    <property type="entry name" value="panB"/>
    <property type="match status" value="1"/>
</dbReference>
<dbReference type="GO" id="GO:0008168">
    <property type="term" value="F:methyltransferase activity"/>
    <property type="evidence" value="ECO:0007669"/>
    <property type="project" value="InterPro"/>
</dbReference>
<evidence type="ECO:0000256" key="2">
    <source>
        <dbReference type="ARBA" id="ARBA00008676"/>
    </source>
</evidence>
<dbReference type="GO" id="GO:0015940">
    <property type="term" value="P:pantothenate biosynthetic process"/>
    <property type="evidence" value="ECO:0007669"/>
    <property type="project" value="UniProtKB-UniPathway"/>
</dbReference>
<dbReference type="Proteomes" id="UP000092460">
    <property type="component" value="Unassembled WGS sequence"/>
</dbReference>
<dbReference type="PANTHER" id="PTHR20881">
    <property type="entry name" value="3-METHYL-2-OXOBUTANOATE HYDROXYMETHYLTRANSFERASE"/>
    <property type="match status" value="1"/>
</dbReference>
<dbReference type="Gene3D" id="3.20.20.60">
    <property type="entry name" value="Phosphoenolpyruvate-binding domains"/>
    <property type="match status" value="1"/>
</dbReference>
<dbReference type="EC" id="2.1.2.11" evidence="4"/>
<dbReference type="CDD" id="cd06557">
    <property type="entry name" value="KPHMT-like"/>
    <property type="match status" value="1"/>
</dbReference>
<accession>A0A1B0C470</accession>
<dbReference type="EnsemblMetazoa" id="GPPI048651-RA">
    <property type="protein sequence ID" value="GPPI048651-PA"/>
    <property type="gene ID" value="GPPI048651"/>
</dbReference>
<dbReference type="InterPro" id="IPR014777">
    <property type="entry name" value="4pyrrole_Mease_sub1"/>
</dbReference>
<evidence type="ECO:0000256" key="3">
    <source>
        <dbReference type="ARBA" id="ARBA00008954"/>
    </source>
</evidence>
<comment type="pathway">
    <text evidence="1">Cofactor biosynthesis; (R)-pantothenate biosynthesis; (R)-pantoate from 3-methyl-2-oxobutanoate: step 1/2.</text>
</comment>
<dbReference type="Gene3D" id="3.40.640.10">
    <property type="entry name" value="Type I PLP-dependent aspartate aminotransferase-like (Major domain)"/>
    <property type="match status" value="1"/>
</dbReference>
<evidence type="ECO:0000313" key="9">
    <source>
        <dbReference type="EnsemblMetazoa" id="GPPI048651-PA"/>
    </source>
</evidence>
<dbReference type="Pfam" id="PF00202">
    <property type="entry name" value="Aminotran_3"/>
    <property type="match status" value="1"/>
</dbReference>
<dbReference type="GO" id="GO:0003864">
    <property type="term" value="F:3-methyl-2-oxobutanoate hydroxymethyltransferase activity"/>
    <property type="evidence" value="ECO:0007669"/>
    <property type="project" value="UniProtKB-EC"/>
</dbReference>
<dbReference type="GO" id="GO:0005737">
    <property type="term" value="C:cytoplasm"/>
    <property type="evidence" value="ECO:0007669"/>
    <property type="project" value="TreeGrafter"/>
</dbReference>
<dbReference type="InterPro" id="IPR035996">
    <property type="entry name" value="4pyrrol_Methylase_sf"/>
</dbReference>
<name>A0A1B0C470_9MUSC</name>
<dbReference type="UniPathway" id="UPA00028">
    <property type="reaction ID" value="UER00003"/>
</dbReference>
<dbReference type="HAMAP" id="MF_00156">
    <property type="entry name" value="PanB"/>
    <property type="match status" value="1"/>
</dbReference>
<proteinExistence type="inferred from homology"/>
<evidence type="ECO:0000313" key="10">
    <source>
        <dbReference type="Proteomes" id="UP000092460"/>
    </source>
</evidence>
<evidence type="ECO:0000256" key="7">
    <source>
        <dbReference type="ARBA" id="ARBA00049172"/>
    </source>
</evidence>
<keyword evidence="6 8" id="KW-0663">Pyridoxal phosphate</keyword>
<evidence type="ECO:0000256" key="8">
    <source>
        <dbReference type="RuleBase" id="RU003560"/>
    </source>
</evidence>
<dbReference type="InterPro" id="IPR015424">
    <property type="entry name" value="PyrdxlP-dep_Trfase"/>
</dbReference>
<dbReference type="SUPFAM" id="SSF53790">
    <property type="entry name" value="Tetrapyrrole methylase"/>
    <property type="match status" value="1"/>
</dbReference>
<dbReference type="STRING" id="67801.A0A1B0C470"/>
<keyword evidence="5" id="KW-0808">Transferase</keyword>
<dbReference type="GO" id="GO:0000287">
    <property type="term" value="F:magnesium ion binding"/>
    <property type="evidence" value="ECO:0007669"/>
    <property type="project" value="TreeGrafter"/>
</dbReference>
<dbReference type="InterPro" id="IPR005814">
    <property type="entry name" value="Aminotrans_3"/>
</dbReference>
<dbReference type="Gene3D" id="3.40.1010.10">
    <property type="entry name" value="Cobalt-precorrin-4 Transmethylase, Domain 1"/>
    <property type="match status" value="1"/>
</dbReference>
<dbReference type="InterPro" id="IPR015422">
    <property type="entry name" value="PyrdxlP-dep_Trfase_small"/>
</dbReference>
<reference evidence="10" key="1">
    <citation type="submission" date="2015-01" db="EMBL/GenBank/DDBJ databases">
        <authorList>
            <person name="Aksoy S."/>
            <person name="Warren W."/>
            <person name="Wilson R.K."/>
        </authorList>
    </citation>
    <scope>NUCLEOTIDE SEQUENCE [LARGE SCALE GENOMIC DNA]</scope>
    <source>
        <strain evidence="10">IAEA</strain>
    </source>
</reference>
<organism evidence="9 10">
    <name type="scientific">Glossina palpalis gambiensis</name>
    <dbReference type="NCBI Taxonomy" id="67801"/>
    <lineage>
        <taxon>Eukaryota</taxon>
        <taxon>Metazoa</taxon>
        <taxon>Ecdysozoa</taxon>
        <taxon>Arthropoda</taxon>
        <taxon>Hexapoda</taxon>
        <taxon>Insecta</taxon>
        <taxon>Pterygota</taxon>
        <taxon>Neoptera</taxon>
        <taxon>Endopterygota</taxon>
        <taxon>Diptera</taxon>
        <taxon>Brachycera</taxon>
        <taxon>Muscomorpha</taxon>
        <taxon>Hippoboscoidea</taxon>
        <taxon>Glossinidae</taxon>
        <taxon>Glossina</taxon>
    </lineage>
</organism>
<sequence>MNINEINFDRHHIWHPYTSMMYPLKTYPVISAKKCLLKLSNGKLLIDDEIATGFGRTGKIFACDHANIVPDILCIGKALTGGAITLAATLTTRKVSSVICNKQDVSFMHGPTFMGNPLSCAAAYANLKLLEDNTWIDQIMGAISVLKYTDIIAVESISRAKILLKYFAIKNQLISLNKTNEKIKTQLIINYLKDGKTVALISNAGTPTISDPGYYLVSMCIKYKINIIPLPGACSLITALSASGISTNKFCYDGFLPKKKSKRIIYLKSLRHEKRTIILSESSRRLLSKNKKFAAITAYDATFANIFFSQGIKIILVGDSLGMTIQGHTSTVPVTINDIVYHTKCVRRGAPNCFIIADLPFMSYFNTYDALKNSTKLMQSGANMVKLEGGMEVLDIVNKLNIHSIPVCGHIGLTPQSINTYGTYNIQGKKQVDINRLINESINLEKAGVKLLVLECIIRNVSKIITKKINIPTIGIGSGPDTDGQILVMHDILGVTCGKIPSFAKNFLLNSSGVSEAIKLYIQEVEDGIFPNIKHSFS</sequence>
<dbReference type="AlphaFoldDB" id="A0A1B0C470"/>
<dbReference type="InterPro" id="IPR008189">
    <property type="entry name" value="rRNA_ssu_MeTfrase_I"/>
</dbReference>
<dbReference type="Pfam" id="PF02548">
    <property type="entry name" value="Pantoate_transf"/>
    <property type="match status" value="1"/>
</dbReference>
<evidence type="ECO:0000256" key="6">
    <source>
        <dbReference type="ARBA" id="ARBA00022898"/>
    </source>
</evidence>
<reference evidence="9" key="2">
    <citation type="submission" date="2020-05" db="UniProtKB">
        <authorList>
            <consortium name="EnsemblMetazoa"/>
        </authorList>
    </citation>
    <scope>IDENTIFICATION</scope>
    <source>
        <strain evidence="9">IAEA</strain>
    </source>
</reference>
<dbReference type="EMBL" id="JXJN01025298">
    <property type="status" value="NOT_ANNOTATED_CDS"/>
    <property type="molecule type" value="Genomic_DNA"/>
</dbReference>
<dbReference type="PROSITE" id="PS00600">
    <property type="entry name" value="AA_TRANSFER_CLASS_3"/>
    <property type="match status" value="1"/>
</dbReference>
<dbReference type="InterPro" id="IPR040442">
    <property type="entry name" value="Pyrv_kinase-like_dom_sf"/>
</dbReference>
<dbReference type="FunFam" id="3.20.20.60:FF:000003">
    <property type="entry name" value="3-methyl-2-oxobutanoate hydroxymethyltransferase"/>
    <property type="match status" value="1"/>
</dbReference>
<dbReference type="VEuPathDB" id="VectorBase:GPPI048651"/>
<keyword evidence="10" id="KW-1185">Reference proteome</keyword>
<dbReference type="SUPFAM" id="SSF51621">
    <property type="entry name" value="Phosphoenolpyruvate/pyruvate domain"/>
    <property type="match status" value="1"/>
</dbReference>
<evidence type="ECO:0000256" key="1">
    <source>
        <dbReference type="ARBA" id="ARBA00005033"/>
    </source>
</evidence>
<dbReference type="NCBIfam" id="NF001452">
    <property type="entry name" value="PRK00311.1"/>
    <property type="match status" value="1"/>
</dbReference>
<evidence type="ECO:0000256" key="5">
    <source>
        <dbReference type="ARBA" id="ARBA00022679"/>
    </source>
</evidence>
<dbReference type="InterPro" id="IPR015421">
    <property type="entry name" value="PyrdxlP-dep_Trfase_major"/>
</dbReference>
<comment type="catalytic activity">
    <reaction evidence="7">
        <text>(6R)-5,10-methylene-5,6,7,8-tetrahydrofolate + 3-methyl-2-oxobutanoate + H2O = 2-dehydropantoate + (6S)-5,6,7,8-tetrahydrofolate</text>
        <dbReference type="Rhea" id="RHEA:11824"/>
        <dbReference type="ChEBI" id="CHEBI:11561"/>
        <dbReference type="ChEBI" id="CHEBI:11851"/>
        <dbReference type="ChEBI" id="CHEBI:15377"/>
        <dbReference type="ChEBI" id="CHEBI:15636"/>
        <dbReference type="ChEBI" id="CHEBI:57453"/>
        <dbReference type="EC" id="2.1.2.11"/>
    </reaction>
</comment>
<protein>
    <recommendedName>
        <fullName evidence="4">3-methyl-2-oxobutanoate hydroxymethyltransferase</fullName>
        <ecNumber evidence="4">2.1.2.11</ecNumber>
    </recommendedName>
</protein>
<dbReference type="InterPro" id="IPR018063">
    <property type="entry name" value="SAM_MeTrfase_RsmI_CS"/>
</dbReference>
<comment type="similarity">
    <text evidence="3 8">Belongs to the class-III pyridoxal-phosphate-dependent aminotransferase family.</text>
</comment>
<dbReference type="PROSITE" id="PS01296">
    <property type="entry name" value="RSMI"/>
    <property type="match status" value="1"/>
</dbReference>
<dbReference type="InterPro" id="IPR049704">
    <property type="entry name" value="Aminotrans_3_PPA_site"/>
</dbReference>
<dbReference type="PANTHER" id="PTHR20881:SF0">
    <property type="entry name" value="3-METHYL-2-OXOBUTANOATE HYDROXYMETHYLTRANSFERASE"/>
    <property type="match status" value="1"/>
</dbReference>